<reference evidence="4 5" key="1">
    <citation type="journal article" date="2013" name="Int. J. Syst. Evol. Microbiol.">
        <title>Marinoscillum luteum sp. nov., isolated from marine sediment.</title>
        <authorList>
            <person name="Cha I.T."/>
            <person name="Park S.J."/>
            <person name="Kim S.J."/>
            <person name="Kim J.G."/>
            <person name="Jung M.Y."/>
            <person name="Shin K.S."/>
            <person name="Kwon K.K."/>
            <person name="Yang S.H."/>
            <person name="Seo Y.S."/>
            <person name="Rhee S.K."/>
        </authorList>
    </citation>
    <scope>NUCLEOTIDE SEQUENCE [LARGE SCALE GENOMIC DNA]</scope>
    <source>
        <strain evidence="4 5">KCTC 23939</strain>
    </source>
</reference>
<keyword evidence="1" id="KW-0802">TPR repeat</keyword>
<evidence type="ECO:0000256" key="1">
    <source>
        <dbReference type="PROSITE-ProRule" id="PRU00339"/>
    </source>
</evidence>
<dbReference type="Gene3D" id="1.25.40.10">
    <property type="entry name" value="Tetratricopeptide repeat domain"/>
    <property type="match status" value="3"/>
</dbReference>
<dbReference type="InterPro" id="IPR011990">
    <property type="entry name" value="TPR-like_helical_dom_sf"/>
</dbReference>
<evidence type="ECO:0000313" key="5">
    <source>
        <dbReference type="Proteomes" id="UP001610063"/>
    </source>
</evidence>
<feature type="repeat" description="TPR" evidence="1">
    <location>
        <begin position="141"/>
        <end position="174"/>
    </location>
</feature>
<keyword evidence="5" id="KW-1185">Reference proteome</keyword>
<keyword evidence="2" id="KW-0732">Signal</keyword>
<protein>
    <submittedName>
        <fullName evidence="4">CHAT domain-containing protein</fullName>
    </submittedName>
</protein>
<dbReference type="PROSITE" id="PS50005">
    <property type="entry name" value="TPR"/>
    <property type="match status" value="2"/>
</dbReference>
<dbReference type="Pfam" id="PF13424">
    <property type="entry name" value="TPR_12"/>
    <property type="match status" value="2"/>
</dbReference>
<dbReference type="Proteomes" id="UP001610063">
    <property type="component" value="Unassembled WGS sequence"/>
</dbReference>
<feature type="signal peptide" evidence="2">
    <location>
        <begin position="1"/>
        <end position="18"/>
    </location>
</feature>
<dbReference type="InterPro" id="IPR019734">
    <property type="entry name" value="TPR_rpt"/>
</dbReference>
<sequence length="894" mass="100154">MMKRILTVTFLLTTLLTAAQQDLFLSGENYFQQGQYIRAFESYQAASVGFQQQQTLDQYALCNLKMAECHLETGALNQCMSQARNTLEYITDVLPQEKVLQLRAQLLLGEAYLKAGRNDLAMETLTSAEQSLPDPTDLSAAECYNDLGVVYWNNKNKETAKSYHERALKIRKARLKGEDPLLADSYLNLGLIYLEDDFLQAVINFNNALKIYQAAYGKNHPSVALCYGNLAFANSAQNNFGEALTYLDLTMNIWDSHYSGDHPNKAFTLSNRGRILEAQGDYHKALLTQQEALQQYIRLYGVKHPEVANTFYLIGSVQLKQENYKEAVESFQKSIYANLQNQEYTSLYDLPELQDYFNADILLSSLQYKAQALEALHFGKTLKPSDIKSALSTYLKCDDLISQIRQKRLTEGDKIRIGSIAADVYDDGIRTALYLSDKTFQKKYFREIAFTFCERSKSAVLLEAINETKAKAFAGIPNHLLTLEDSLKTEISLLEQLLANTKDESRLGSLQNALFETRQSYRTFITSLEKEYPNYFNLKYRQADISVAALQEKLTPTAGVLSYFIGEESIFVFLISKKDFEVFSLPKADNLVQLTKGLRNAIKYHIPSTFQSSSISLYKQLIPDLPDGLQSLTIIPDGLLGTIPFESLLSESKDGGNNTYLLEKYAISYDYAASLLLEKLDAPAGTAMGILLTAPVSFEQNELTMASLPGSEQEVKEIRYLFLSGADAPEILLKDQASEAMLKSSKLSEYKYLHFATHGIVNESKPALSRIFLSPTENEDGSLYSGEIYGLNIGADLVTLSACETGLGKVEKGEGIIGLSRSLMYAGAKNLIVSLWQVSDASTAQLMIEFYKQHLNHSGNMIFADDLRKAKLSLLKSSSYSDPYYWAPFILIGL</sequence>
<dbReference type="PANTHER" id="PTHR10098">
    <property type="entry name" value="RAPSYN-RELATED"/>
    <property type="match status" value="1"/>
</dbReference>
<feature type="domain" description="CHAT" evidence="3">
    <location>
        <begin position="617"/>
        <end position="893"/>
    </location>
</feature>
<dbReference type="EMBL" id="JBIPKE010000012">
    <property type="protein sequence ID" value="MFH6982747.1"/>
    <property type="molecule type" value="Genomic_DNA"/>
</dbReference>
<evidence type="ECO:0000259" key="3">
    <source>
        <dbReference type="Pfam" id="PF12770"/>
    </source>
</evidence>
<gene>
    <name evidence="4" type="ORF">ACHKAR_04815</name>
</gene>
<dbReference type="Pfam" id="PF12770">
    <property type="entry name" value="CHAT"/>
    <property type="match status" value="1"/>
</dbReference>
<evidence type="ECO:0000256" key="2">
    <source>
        <dbReference type="SAM" id="SignalP"/>
    </source>
</evidence>
<dbReference type="InterPro" id="IPR024983">
    <property type="entry name" value="CHAT_dom"/>
</dbReference>
<proteinExistence type="predicted"/>
<dbReference type="RefSeq" id="WP_395416400.1">
    <property type="nucleotide sequence ID" value="NZ_JBIPKE010000012.1"/>
</dbReference>
<dbReference type="SMART" id="SM00028">
    <property type="entry name" value="TPR"/>
    <property type="match status" value="6"/>
</dbReference>
<feature type="chain" id="PRO_5047031651" evidence="2">
    <location>
        <begin position="19"/>
        <end position="894"/>
    </location>
</feature>
<dbReference type="Pfam" id="PF13374">
    <property type="entry name" value="TPR_10"/>
    <property type="match status" value="1"/>
</dbReference>
<feature type="repeat" description="TPR" evidence="1">
    <location>
        <begin position="308"/>
        <end position="341"/>
    </location>
</feature>
<evidence type="ECO:0000313" key="4">
    <source>
        <dbReference type="EMBL" id="MFH6982747.1"/>
    </source>
</evidence>
<accession>A0ABW7N5N7</accession>
<name>A0ABW7N5N7_9BACT</name>
<organism evidence="4 5">
    <name type="scientific">Marinoscillum luteum</name>
    <dbReference type="NCBI Taxonomy" id="861051"/>
    <lineage>
        <taxon>Bacteria</taxon>
        <taxon>Pseudomonadati</taxon>
        <taxon>Bacteroidota</taxon>
        <taxon>Cytophagia</taxon>
        <taxon>Cytophagales</taxon>
        <taxon>Reichenbachiellaceae</taxon>
        <taxon>Marinoscillum</taxon>
    </lineage>
</organism>
<dbReference type="SUPFAM" id="SSF48452">
    <property type="entry name" value="TPR-like"/>
    <property type="match status" value="3"/>
</dbReference>
<comment type="caution">
    <text evidence="4">The sequence shown here is derived from an EMBL/GenBank/DDBJ whole genome shotgun (WGS) entry which is preliminary data.</text>
</comment>